<evidence type="ECO:0000259" key="1">
    <source>
        <dbReference type="Pfam" id="PF13538"/>
    </source>
</evidence>
<organism evidence="2 3">
    <name type="scientific">Rhizobium miluonense</name>
    <dbReference type="NCBI Taxonomy" id="411945"/>
    <lineage>
        <taxon>Bacteria</taxon>
        <taxon>Pseudomonadati</taxon>
        <taxon>Pseudomonadota</taxon>
        <taxon>Alphaproteobacteria</taxon>
        <taxon>Hyphomicrobiales</taxon>
        <taxon>Rhizobiaceae</taxon>
        <taxon>Rhizobium/Agrobacterium group</taxon>
        <taxon>Rhizobium</taxon>
    </lineage>
</organism>
<dbReference type="SUPFAM" id="SSF52540">
    <property type="entry name" value="P-loop containing nucleoside triphosphate hydrolases"/>
    <property type="match status" value="1"/>
</dbReference>
<gene>
    <name evidence="2" type="ORF">J2W52_005487</name>
</gene>
<dbReference type="Gene3D" id="3.40.50.300">
    <property type="entry name" value="P-loop containing nucleotide triphosphate hydrolases"/>
    <property type="match status" value="1"/>
</dbReference>
<dbReference type="EMBL" id="JAVDUP010000010">
    <property type="protein sequence ID" value="MDR6903854.1"/>
    <property type="molecule type" value="Genomic_DNA"/>
</dbReference>
<comment type="caution">
    <text evidence="2">The sequence shown here is derived from an EMBL/GenBank/DDBJ whole genome shotgun (WGS) entry which is preliminary data.</text>
</comment>
<evidence type="ECO:0000313" key="3">
    <source>
        <dbReference type="Proteomes" id="UP001250791"/>
    </source>
</evidence>
<dbReference type="Proteomes" id="UP001250791">
    <property type="component" value="Unassembled WGS sequence"/>
</dbReference>
<dbReference type="Pfam" id="PF13538">
    <property type="entry name" value="UvrD_C_2"/>
    <property type="match status" value="1"/>
</dbReference>
<dbReference type="CDD" id="cd18809">
    <property type="entry name" value="SF1_C_RecD"/>
    <property type="match status" value="1"/>
</dbReference>
<dbReference type="InterPro" id="IPR027417">
    <property type="entry name" value="P-loop_NTPase"/>
</dbReference>
<dbReference type="InterPro" id="IPR027785">
    <property type="entry name" value="UvrD-like_helicase_C"/>
</dbReference>
<evidence type="ECO:0000313" key="2">
    <source>
        <dbReference type="EMBL" id="MDR6903854.1"/>
    </source>
</evidence>
<proteinExistence type="predicted"/>
<feature type="domain" description="UvrD-like helicase C-terminal" evidence="1">
    <location>
        <begin position="94"/>
        <end position="140"/>
    </location>
</feature>
<protein>
    <submittedName>
        <fullName evidence="2">ATP-dependent exoDNAse (Exonuclease V) alpha subunit</fullName>
    </submittedName>
</protein>
<dbReference type="Gene3D" id="2.30.30.940">
    <property type="match status" value="1"/>
</dbReference>
<accession>A0ABU1SXY4</accession>
<reference evidence="2 3" key="1">
    <citation type="submission" date="2023-07" db="EMBL/GenBank/DDBJ databases">
        <title>Sorghum-associated microbial communities from plants grown in Nebraska, USA.</title>
        <authorList>
            <person name="Schachtman D."/>
        </authorList>
    </citation>
    <scope>NUCLEOTIDE SEQUENCE [LARGE SCALE GENOMIC DNA]</scope>
    <source>
        <strain evidence="2 3">3199</strain>
    </source>
</reference>
<dbReference type="RefSeq" id="WP_310235452.1">
    <property type="nucleotide sequence ID" value="NZ_JAVDUP010000010.1"/>
</dbReference>
<keyword evidence="3" id="KW-1185">Reference proteome</keyword>
<sequence length="178" mass="19142">MIRLASAARAALAALLLAPGSKVMWLKNDYSKAPQLDADGKPLVDKVTGDPICAGFMNGSLGVITRAHPKGAWTRFDDGAEDVITTADLEKLTHGWAISVHKAQGSAFKRVIIPVVRSKLLDRTMLYTAITRGIETVVLVGDIDLINEVIATAPQTLQRTHSLSFEAATQCCWSGDSR</sequence>
<name>A0ABU1SXY4_9HYPH</name>